<keyword evidence="16" id="KW-1185">Reference proteome</keyword>
<evidence type="ECO:0000313" key="16">
    <source>
        <dbReference type="Proteomes" id="UP001642483"/>
    </source>
</evidence>
<dbReference type="PANTHER" id="PTHR16950">
    <property type="entry name" value="ZINC TRANSPORTER SLC39A7 HISTIDINE-RICH MEMBRANE PROTEIN KE4"/>
    <property type="match status" value="1"/>
</dbReference>
<keyword evidence="4" id="KW-0862">Zinc</keyword>
<feature type="transmembrane region" description="Helical" evidence="13">
    <location>
        <begin position="364"/>
        <end position="385"/>
    </location>
</feature>
<keyword evidence="3 13" id="KW-0812">Transmembrane</keyword>
<evidence type="ECO:0000256" key="10">
    <source>
        <dbReference type="ARBA" id="ARBA00042780"/>
    </source>
</evidence>
<keyword evidence="4" id="KW-0406">Ion transport</keyword>
<evidence type="ECO:0000256" key="8">
    <source>
        <dbReference type="ARBA" id="ARBA00038485"/>
    </source>
</evidence>
<keyword evidence="14" id="KW-0732">Signal</keyword>
<evidence type="ECO:0000256" key="6">
    <source>
        <dbReference type="ARBA" id="ARBA00023136"/>
    </source>
</evidence>
<evidence type="ECO:0000256" key="7">
    <source>
        <dbReference type="ARBA" id="ARBA00034634"/>
    </source>
</evidence>
<comment type="caution">
    <text evidence="15">The sequence shown here is derived from an EMBL/GenBank/DDBJ whole genome shotgun (WGS) entry which is preliminary data.</text>
</comment>
<keyword evidence="4" id="KW-0864">Zinc transport</keyword>
<evidence type="ECO:0000256" key="13">
    <source>
        <dbReference type="SAM" id="Phobius"/>
    </source>
</evidence>
<evidence type="ECO:0000256" key="14">
    <source>
        <dbReference type="SAM" id="SignalP"/>
    </source>
</evidence>
<dbReference type="PANTHER" id="PTHR16950:SF25">
    <property type="entry name" value="ZINC TRANSPORTER SLC39A7"/>
    <property type="match status" value="1"/>
</dbReference>
<feature type="transmembrane region" description="Helical" evidence="13">
    <location>
        <begin position="180"/>
        <end position="198"/>
    </location>
</feature>
<keyword evidence="5 13" id="KW-1133">Transmembrane helix</keyword>
<evidence type="ECO:0000313" key="15">
    <source>
        <dbReference type="EMBL" id="CAK8685568.1"/>
    </source>
</evidence>
<evidence type="ECO:0000256" key="4">
    <source>
        <dbReference type="ARBA" id="ARBA00022906"/>
    </source>
</evidence>
<feature type="transmembrane region" description="Helical" evidence="13">
    <location>
        <begin position="332"/>
        <end position="352"/>
    </location>
</feature>
<feature type="transmembrane region" description="Helical" evidence="13">
    <location>
        <begin position="397"/>
        <end position="413"/>
    </location>
</feature>
<comment type="catalytic activity">
    <reaction evidence="7">
        <text>Zn(2+)(in) = Zn(2+)(out)</text>
        <dbReference type="Rhea" id="RHEA:29351"/>
        <dbReference type="ChEBI" id="CHEBI:29105"/>
    </reaction>
</comment>
<feature type="signal peptide" evidence="14">
    <location>
        <begin position="1"/>
        <end position="24"/>
    </location>
</feature>
<evidence type="ECO:0000256" key="12">
    <source>
        <dbReference type="SAM" id="MobiDB-lite"/>
    </source>
</evidence>
<gene>
    <name evidence="15" type="ORF">CVLEPA_LOCUS16684</name>
</gene>
<comment type="subcellular location">
    <subcellularLocation>
        <location evidence="1">Golgi apparatus</location>
        <location evidence="1">cis-Golgi network membrane</location>
        <topology evidence="1">Multi-pass membrane protein</topology>
    </subcellularLocation>
</comment>
<feature type="region of interest" description="Disordered" evidence="12">
    <location>
        <begin position="225"/>
        <end position="257"/>
    </location>
</feature>
<proteinExistence type="inferred from homology"/>
<feature type="transmembrane region" description="Helical" evidence="13">
    <location>
        <begin position="119"/>
        <end position="140"/>
    </location>
</feature>
<sequence length="414" mass="45315">MLWSKKGGFYCVLVLYLFVFYSDGHDTEETIAIKKGKEKWYKPVPEDNNFVEKHGPDSHRPSQSDTDYPHSTSKRSRSFGETVEMWTQAILATILISAAPFAILYFVPLESNSEAYQPLLKVLLSFASGGLLGDALLHLIPHAIHPHDHDHDHHSHNHDHSDGNHHHNEHGHGHSHDHSATTYVGLWVLAGIVTFLAVEKFVRHVRGGHHHHSDQQVKKTLVNKEVDDHTSKKSGLRKRVTAMDSAETNNDTSDDDVSDETLQVESMKVAGYLNLAADFTHNFTDGLAIGASFLGGKSMGILTTITILLHEVPHEIGDFAILVQSGCGKTKAMFLQLSTATGAMAGCILGLLAENVGEAAVSWILPFTAGGFIYIATVSVIPELLEDSSPKQTAKEIAAMLVGIGMMVLIALFE</sequence>
<evidence type="ECO:0000256" key="11">
    <source>
        <dbReference type="ARBA" id="ARBA00043053"/>
    </source>
</evidence>
<evidence type="ECO:0000256" key="5">
    <source>
        <dbReference type="ARBA" id="ARBA00022989"/>
    </source>
</evidence>
<name>A0ABP0G147_CLALP</name>
<evidence type="ECO:0000256" key="2">
    <source>
        <dbReference type="ARBA" id="ARBA00022448"/>
    </source>
</evidence>
<accession>A0ABP0G147</accession>
<dbReference type="EMBL" id="CAWYQH010000100">
    <property type="protein sequence ID" value="CAK8685568.1"/>
    <property type="molecule type" value="Genomic_DNA"/>
</dbReference>
<feature type="region of interest" description="Disordered" evidence="12">
    <location>
        <begin position="51"/>
        <end position="76"/>
    </location>
</feature>
<keyword evidence="2" id="KW-0813">Transport</keyword>
<feature type="chain" id="PRO_5046773974" description="Zinc transporter SLC39A7" evidence="14">
    <location>
        <begin position="25"/>
        <end position="414"/>
    </location>
</feature>
<dbReference type="Proteomes" id="UP001642483">
    <property type="component" value="Unassembled WGS sequence"/>
</dbReference>
<evidence type="ECO:0000256" key="9">
    <source>
        <dbReference type="ARBA" id="ARBA00039859"/>
    </source>
</evidence>
<dbReference type="InterPro" id="IPR003689">
    <property type="entry name" value="ZIP"/>
</dbReference>
<feature type="compositionally biased region" description="Basic and acidic residues" evidence="12">
    <location>
        <begin position="51"/>
        <end position="62"/>
    </location>
</feature>
<feature type="region of interest" description="Disordered" evidence="12">
    <location>
        <begin position="147"/>
        <end position="177"/>
    </location>
</feature>
<dbReference type="Pfam" id="PF02535">
    <property type="entry name" value="Zip"/>
    <property type="match status" value="1"/>
</dbReference>
<evidence type="ECO:0000256" key="1">
    <source>
        <dbReference type="ARBA" id="ARBA00004257"/>
    </source>
</evidence>
<keyword evidence="6 13" id="KW-0472">Membrane</keyword>
<protein>
    <recommendedName>
        <fullName evidence="9">Zinc transporter SLC39A7</fullName>
    </recommendedName>
    <alternativeName>
        <fullName evidence="10">Solute carrier family 39 member 7</fullName>
    </alternativeName>
    <alternativeName>
        <fullName evidence="11">Zrt-, Irt-like protein 7</fullName>
    </alternativeName>
</protein>
<evidence type="ECO:0000256" key="3">
    <source>
        <dbReference type="ARBA" id="ARBA00022692"/>
    </source>
</evidence>
<comment type="similarity">
    <text evidence="8">Belongs to the ZIP transporter (TC 2.A.5) family. KE4/Catsup subfamily.</text>
</comment>
<feature type="transmembrane region" description="Helical" evidence="13">
    <location>
        <begin position="85"/>
        <end position="107"/>
    </location>
</feature>
<organism evidence="15 16">
    <name type="scientific">Clavelina lepadiformis</name>
    <name type="common">Light-bulb sea squirt</name>
    <name type="synonym">Ascidia lepadiformis</name>
    <dbReference type="NCBI Taxonomy" id="159417"/>
    <lineage>
        <taxon>Eukaryota</taxon>
        <taxon>Metazoa</taxon>
        <taxon>Chordata</taxon>
        <taxon>Tunicata</taxon>
        <taxon>Ascidiacea</taxon>
        <taxon>Aplousobranchia</taxon>
        <taxon>Clavelinidae</taxon>
        <taxon>Clavelina</taxon>
    </lineage>
</organism>
<reference evidence="15 16" key="1">
    <citation type="submission" date="2024-02" db="EMBL/GenBank/DDBJ databases">
        <authorList>
            <person name="Daric V."/>
            <person name="Darras S."/>
        </authorList>
    </citation>
    <scope>NUCLEOTIDE SEQUENCE [LARGE SCALE GENOMIC DNA]</scope>
</reference>